<gene>
    <name evidence="3" type="ORF">R1sor_001751</name>
</gene>
<organism evidence="3 4">
    <name type="scientific">Riccia sorocarpa</name>
    <dbReference type="NCBI Taxonomy" id="122646"/>
    <lineage>
        <taxon>Eukaryota</taxon>
        <taxon>Viridiplantae</taxon>
        <taxon>Streptophyta</taxon>
        <taxon>Embryophyta</taxon>
        <taxon>Marchantiophyta</taxon>
        <taxon>Marchantiopsida</taxon>
        <taxon>Marchantiidae</taxon>
        <taxon>Marchantiales</taxon>
        <taxon>Ricciaceae</taxon>
        <taxon>Riccia</taxon>
    </lineage>
</organism>
<dbReference type="EMBL" id="JBJQOH010000006">
    <property type="protein sequence ID" value="KAL3683729.1"/>
    <property type="molecule type" value="Genomic_DNA"/>
</dbReference>
<evidence type="ECO:0000313" key="4">
    <source>
        <dbReference type="Proteomes" id="UP001633002"/>
    </source>
</evidence>
<proteinExistence type="predicted"/>
<keyword evidence="2" id="KW-0812">Transmembrane</keyword>
<keyword evidence="4" id="KW-1185">Reference proteome</keyword>
<name>A0ABD3GZI3_9MARC</name>
<accession>A0ABD3GZI3</accession>
<comment type="caution">
    <text evidence="3">The sequence shown here is derived from an EMBL/GenBank/DDBJ whole genome shotgun (WGS) entry which is preliminary data.</text>
</comment>
<feature type="region of interest" description="Disordered" evidence="1">
    <location>
        <begin position="46"/>
        <end position="85"/>
    </location>
</feature>
<evidence type="ECO:0000256" key="2">
    <source>
        <dbReference type="SAM" id="Phobius"/>
    </source>
</evidence>
<dbReference type="Proteomes" id="UP001633002">
    <property type="component" value="Unassembled WGS sequence"/>
</dbReference>
<keyword evidence="2" id="KW-0472">Membrane</keyword>
<feature type="compositionally biased region" description="Polar residues" evidence="1">
    <location>
        <begin position="61"/>
        <end position="79"/>
    </location>
</feature>
<sequence>MSNLAAAACPSTFFRCLSCTVRSSSVLTVSSSTRAVQLHDCSFSIKSSRKSPHGKERRIQTRASSNDEQPNATTTTSSDSGKEDLAAKLAAAEAEAEALKRELALRRGSGKEADLSKLKPATPEKRIDGTGFRETIFTVPSQGEKNKSPKKWGLTEAELFLSKGAPTEGMGLQGEAMEEGAENIVTRRLIGGIGLAAVALALAFVKLPATLSKPSKPLFFYVTYIFRLKESLETLEANGSDAKVVESELARAYGSAEELKDNFLSAASLLEGSDADKATSLSYEIFEYLFQANSSKYFDQLGTPTPAQQAEFLKFSLLSIQAARSRIQEFLRQDDVSTQFTKEEEKNFITGNGVVLFNFLSNN</sequence>
<evidence type="ECO:0000256" key="1">
    <source>
        <dbReference type="SAM" id="MobiDB-lite"/>
    </source>
</evidence>
<keyword evidence="2" id="KW-1133">Transmembrane helix</keyword>
<evidence type="ECO:0000313" key="3">
    <source>
        <dbReference type="EMBL" id="KAL3683729.1"/>
    </source>
</evidence>
<feature type="transmembrane region" description="Helical" evidence="2">
    <location>
        <begin position="189"/>
        <end position="209"/>
    </location>
</feature>
<protein>
    <submittedName>
        <fullName evidence="3">Uncharacterized protein</fullName>
    </submittedName>
</protein>
<dbReference type="AlphaFoldDB" id="A0ABD3GZI3"/>
<reference evidence="3 4" key="1">
    <citation type="submission" date="2024-09" db="EMBL/GenBank/DDBJ databases">
        <title>Chromosome-scale assembly of Riccia sorocarpa.</title>
        <authorList>
            <person name="Paukszto L."/>
        </authorList>
    </citation>
    <scope>NUCLEOTIDE SEQUENCE [LARGE SCALE GENOMIC DNA]</scope>
    <source>
        <strain evidence="3">LP-2024</strain>
        <tissue evidence="3">Aerial parts of the thallus</tissue>
    </source>
</reference>